<feature type="region of interest" description="Disordered" evidence="1">
    <location>
        <begin position="718"/>
        <end position="742"/>
    </location>
</feature>
<feature type="compositionally biased region" description="Pro residues" evidence="1">
    <location>
        <begin position="437"/>
        <end position="453"/>
    </location>
</feature>
<feature type="compositionally biased region" description="Polar residues" evidence="1">
    <location>
        <begin position="1094"/>
        <end position="1107"/>
    </location>
</feature>
<dbReference type="GO" id="GO:0000977">
    <property type="term" value="F:RNA polymerase II transcription regulatory region sequence-specific DNA binding"/>
    <property type="evidence" value="ECO:0007669"/>
    <property type="project" value="TreeGrafter"/>
</dbReference>
<feature type="compositionally biased region" description="Basic and acidic residues" evidence="1">
    <location>
        <begin position="388"/>
        <end position="401"/>
    </location>
</feature>
<protein>
    <recommendedName>
        <fullName evidence="2">Winged helix Storkhead-box1 domain-containing protein</fullName>
    </recommendedName>
</protein>
<feature type="region of interest" description="Disordered" evidence="1">
    <location>
        <begin position="321"/>
        <end position="476"/>
    </location>
</feature>
<feature type="compositionally biased region" description="Polar residues" evidence="1">
    <location>
        <begin position="1046"/>
        <end position="1069"/>
    </location>
</feature>
<feature type="region of interest" description="Disordered" evidence="1">
    <location>
        <begin position="594"/>
        <end position="649"/>
    </location>
</feature>
<feature type="region of interest" description="Disordered" evidence="1">
    <location>
        <begin position="982"/>
        <end position="1202"/>
    </location>
</feature>
<comment type="caution">
    <text evidence="3">The sequence shown here is derived from an EMBL/GenBank/DDBJ whole genome shotgun (WGS) entry which is preliminary data.</text>
</comment>
<proteinExistence type="predicted"/>
<dbReference type="GO" id="GO:0005634">
    <property type="term" value="C:nucleus"/>
    <property type="evidence" value="ECO:0007669"/>
    <property type="project" value="TreeGrafter"/>
</dbReference>
<feature type="compositionally biased region" description="Polar residues" evidence="1">
    <location>
        <begin position="769"/>
        <end position="780"/>
    </location>
</feature>
<feature type="region of interest" description="Disordered" evidence="1">
    <location>
        <begin position="506"/>
        <end position="533"/>
    </location>
</feature>
<feature type="compositionally biased region" description="Acidic residues" evidence="1">
    <location>
        <begin position="323"/>
        <end position="332"/>
    </location>
</feature>
<feature type="compositionally biased region" description="Basic and acidic residues" evidence="1">
    <location>
        <begin position="461"/>
        <end position="473"/>
    </location>
</feature>
<dbReference type="InterPro" id="IPR040126">
    <property type="entry name" value="STOX1/2"/>
</dbReference>
<sequence length="1354" mass="148537">MVASKLVQSHLKIEGATNSQRELRLFKLGQLNERRMWNNAHNTGQGRSSECAAQCLVIVLIPKSRHNSGDVLDREDADSTIIDPNNGELVRSSDVYKAPNPNGYNGKELLHDFKMKNKTCYWNPSLVESIKSLEYKGFVEPSTILVTAADIHLENLRSAWGRRVLKAPSGFTIERIGDVNGIEMQVIPQTQFMPLPDAICSVLLDLNTRGVTATLDVILEKLALWYRHMTVPSQQLVFDSLGQLIKDRKVFHTGSGYFVVTPDTSRLQTSWAANSSFVPSNASWLPYHPMYVPVFQGQMGASPHMQASRAHMRSISCQVTTIEDSDEDENADDVTVGADKENQKVSTLGRAPRSSSLGRNKDGGKGKKGAKTEAPVEPALGQFKRTASLKEEKNKGGKEATVKSNAAPPEKEKEKEKTSIFSKIFGRKKKDRDKVLMPPPPAPPPVRHPPAPPSSTSGSEVHSEGREPKEKEYATFSAQFPPPEWMWYQQQLEKQKRTENWVTHQTSKASTTAGGPRATSLHGPKITSRPPVPAKMPHNYASSHRKSLVSLHHGHENYVPMGAIHATGGHLGQYGQDVVKVGAAHSIRADNLYESFRNPPLPPLPKSRDHHHRKSRDLDSRRGHTSHQHHGHSQEQRQSEYDVIDNPGDITPLHSSNVYHSVSALSPVTPFNDDSSTYAKLIKQQPQLGPLHSTPRVNLAGQTERTAYRVEGHEARDRIYGPTSHGHHRQRSSKSHRSRRKAQRIYSYYTGGGGAGSDISYEYKGKLPNKNSSRAQSRDSGVNCVGLGKTKGQADPVYENTDKSDRPENHQNQPLQEKTSLANHVHFERSAGGEAEGESISHPGNSVYGGDTSNQAYNSVVYGADSTNQAYNSVVYGSTLEMGGEAPSVMYGTIAASHINSSDPALHKNSLQSGYYNDDEDNNVPASTLIRCQVEINPTAHVQELAEFHSNPESVVDVVDQVSPGVREVSGSSDGVVELAVDAGEGEKHSEDEAEDPETSEEEENIRSTQYIGRHGVGHDGDDEETEEDGEDYIRDKDHPRHNSFSERTTTGAYSANSGLKISNGQSKAAQLDNDHDGKSSKLESSAMLPPVSKASNSEASSTNSCPASRDHFVSDSGFSSPRNPEGAVSSGNRANSSGQGRKQSWSEAGTDRHGHQAVDEETVGSSDGGHHTNSSDFNMASSEHHSGSTTNGDSSCDAQPHIYQKSEPIGSQVSYKASQNLLRSTVSALPSANLSLQQGPSVQYLQSQQQQQQQQQQPQNVIHMYQPTAMVVSHPDVYNNNSNIAYNHTAMYIEQSPSVPVHLHPNTVVLNGQLSDRELWKQNNTPDELHKFEEEQLAKKYGVNGEFEVMGVL</sequence>
<evidence type="ECO:0000259" key="2">
    <source>
        <dbReference type="Pfam" id="PF10264"/>
    </source>
</evidence>
<dbReference type="GO" id="GO:0005737">
    <property type="term" value="C:cytoplasm"/>
    <property type="evidence" value="ECO:0007669"/>
    <property type="project" value="TreeGrafter"/>
</dbReference>
<dbReference type="EMBL" id="JAWDGP010008106">
    <property type="protein sequence ID" value="KAK3690939.1"/>
    <property type="molecule type" value="Genomic_DNA"/>
</dbReference>
<feature type="compositionally biased region" description="Basic and acidic residues" evidence="1">
    <location>
        <begin position="1032"/>
        <end position="1045"/>
    </location>
</feature>
<feature type="compositionally biased region" description="Acidic residues" evidence="1">
    <location>
        <begin position="1021"/>
        <end position="1031"/>
    </location>
</feature>
<feature type="domain" description="Winged helix Storkhead-box1" evidence="2">
    <location>
        <begin position="184"/>
        <end position="262"/>
    </location>
</feature>
<dbReference type="Proteomes" id="UP001283361">
    <property type="component" value="Unassembled WGS sequence"/>
</dbReference>
<dbReference type="InterPro" id="IPR019391">
    <property type="entry name" value="Storkhead-box_WHD"/>
</dbReference>
<reference evidence="3" key="1">
    <citation type="journal article" date="2023" name="G3 (Bethesda)">
        <title>A reference genome for the long-term kleptoplast-retaining sea slug Elysia crispata morphotype clarki.</title>
        <authorList>
            <person name="Eastman K.E."/>
            <person name="Pendleton A.L."/>
            <person name="Shaikh M.A."/>
            <person name="Suttiyut T."/>
            <person name="Ogas R."/>
            <person name="Tomko P."/>
            <person name="Gavelis G."/>
            <person name="Widhalm J.R."/>
            <person name="Wisecaver J.H."/>
        </authorList>
    </citation>
    <scope>NUCLEOTIDE SEQUENCE</scope>
    <source>
        <strain evidence="3">ECLA1</strain>
    </source>
</reference>
<feature type="compositionally biased region" description="Polar residues" evidence="1">
    <location>
        <begin position="810"/>
        <end position="822"/>
    </location>
</feature>
<feature type="compositionally biased region" description="Basic residues" evidence="1">
    <location>
        <begin position="725"/>
        <end position="742"/>
    </location>
</feature>
<feature type="compositionally biased region" description="Basic and acidic residues" evidence="1">
    <location>
        <begin position="1073"/>
        <end position="1082"/>
    </location>
</feature>
<feature type="compositionally biased region" description="Acidic residues" evidence="1">
    <location>
        <begin position="992"/>
        <end position="1004"/>
    </location>
</feature>
<name>A0AAE0XDZ3_9GAST</name>
<evidence type="ECO:0000256" key="1">
    <source>
        <dbReference type="SAM" id="MobiDB-lite"/>
    </source>
</evidence>
<feature type="compositionally biased region" description="Polar residues" evidence="1">
    <location>
        <begin position="1172"/>
        <end position="1198"/>
    </location>
</feature>
<dbReference type="GO" id="GO:0006357">
    <property type="term" value="P:regulation of transcription by RNA polymerase II"/>
    <property type="evidence" value="ECO:0007669"/>
    <property type="project" value="InterPro"/>
</dbReference>
<evidence type="ECO:0000313" key="4">
    <source>
        <dbReference type="Proteomes" id="UP001283361"/>
    </source>
</evidence>
<feature type="region of interest" description="Disordered" evidence="1">
    <location>
        <begin position="768"/>
        <end position="851"/>
    </location>
</feature>
<keyword evidence="4" id="KW-1185">Reference proteome</keyword>
<feature type="compositionally biased region" description="Basic and acidic residues" evidence="1">
    <location>
        <begin position="800"/>
        <end position="809"/>
    </location>
</feature>
<feature type="compositionally biased region" description="Basic and acidic residues" evidence="1">
    <location>
        <begin position="1150"/>
        <end position="1159"/>
    </location>
</feature>
<gene>
    <name evidence="3" type="ORF">RRG08_021637</name>
</gene>
<organism evidence="3 4">
    <name type="scientific">Elysia crispata</name>
    <name type="common">lettuce slug</name>
    <dbReference type="NCBI Taxonomy" id="231223"/>
    <lineage>
        <taxon>Eukaryota</taxon>
        <taxon>Metazoa</taxon>
        <taxon>Spiralia</taxon>
        <taxon>Lophotrochozoa</taxon>
        <taxon>Mollusca</taxon>
        <taxon>Gastropoda</taxon>
        <taxon>Heterobranchia</taxon>
        <taxon>Euthyneura</taxon>
        <taxon>Panpulmonata</taxon>
        <taxon>Sacoglossa</taxon>
        <taxon>Placobranchoidea</taxon>
        <taxon>Plakobranchidae</taxon>
        <taxon>Elysia</taxon>
    </lineage>
</organism>
<dbReference type="Pfam" id="PF10264">
    <property type="entry name" value="WHD_Storkhead"/>
    <property type="match status" value="1"/>
</dbReference>
<feature type="compositionally biased region" description="Polar residues" evidence="1">
    <location>
        <begin position="1130"/>
        <end position="1148"/>
    </location>
</feature>
<evidence type="ECO:0000313" key="3">
    <source>
        <dbReference type="EMBL" id="KAK3690939.1"/>
    </source>
</evidence>
<dbReference type="PANTHER" id="PTHR22437:SF0">
    <property type="entry name" value="FI21431P1"/>
    <property type="match status" value="1"/>
</dbReference>
<dbReference type="PANTHER" id="PTHR22437">
    <property type="entry name" value="WINGED HELIX DOMAIN-CONTAINING PROTEIN"/>
    <property type="match status" value="1"/>
</dbReference>
<feature type="compositionally biased region" description="Basic and acidic residues" evidence="1">
    <location>
        <begin position="409"/>
        <end position="418"/>
    </location>
</feature>
<accession>A0AAE0XDZ3</accession>